<proteinExistence type="predicted"/>
<dbReference type="PANTHER" id="PTHR46630:SF1">
    <property type="entry name" value="TETRATRICOPEPTIDE REPEAT PROTEIN 29"/>
    <property type="match status" value="1"/>
</dbReference>
<dbReference type="SUPFAM" id="SSF53474">
    <property type="entry name" value="alpha/beta-Hydrolases"/>
    <property type="match status" value="1"/>
</dbReference>
<dbReference type="InterPro" id="IPR029058">
    <property type="entry name" value="AB_hydrolase_fold"/>
</dbReference>
<feature type="region of interest" description="Disordered" evidence="6">
    <location>
        <begin position="622"/>
        <end position="643"/>
    </location>
</feature>
<dbReference type="Gene3D" id="1.25.40.10">
    <property type="entry name" value="Tetratricopeptide repeat domain"/>
    <property type="match status" value="1"/>
</dbReference>
<feature type="compositionally biased region" description="Acidic residues" evidence="6">
    <location>
        <begin position="994"/>
        <end position="1004"/>
    </location>
</feature>
<comment type="caution">
    <text evidence="9">The sequence shown here is derived from an EMBL/GenBank/DDBJ whole genome shotgun (WGS) entry which is preliminary data.</text>
</comment>
<evidence type="ECO:0000259" key="7">
    <source>
        <dbReference type="Pfam" id="PF04775"/>
    </source>
</evidence>
<feature type="domain" description="Acyl-CoA thioester hydrolase/bile acid-CoA amino acid N-acetyltransferase" evidence="7">
    <location>
        <begin position="688"/>
        <end position="766"/>
    </location>
</feature>
<feature type="region of interest" description="Disordered" evidence="6">
    <location>
        <begin position="1"/>
        <end position="20"/>
    </location>
</feature>
<reference evidence="9" key="1">
    <citation type="journal article" date="2022" name="bioRxiv">
        <title>Genomics of Preaxostyla Flagellates Illuminates Evolutionary Transitions and the Path Towards Mitochondrial Loss.</title>
        <authorList>
            <person name="Novak L.V.F."/>
            <person name="Treitli S.C."/>
            <person name="Pyrih J."/>
            <person name="Halakuc P."/>
            <person name="Pipaliya S.V."/>
            <person name="Vacek V."/>
            <person name="Brzon O."/>
            <person name="Soukal P."/>
            <person name="Eme L."/>
            <person name="Dacks J.B."/>
            <person name="Karnkowska A."/>
            <person name="Elias M."/>
            <person name="Hampl V."/>
        </authorList>
    </citation>
    <scope>NUCLEOTIDE SEQUENCE</scope>
    <source>
        <strain evidence="9">RCP-MX</strain>
    </source>
</reference>
<dbReference type="InterPro" id="IPR011990">
    <property type="entry name" value="TPR-like_helical_dom_sf"/>
</dbReference>
<dbReference type="InterPro" id="IPR051476">
    <property type="entry name" value="Bac_ResReg_Asp_Phosphatase"/>
</dbReference>
<dbReference type="Pfam" id="PF13181">
    <property type="entry name" value="TPR_8"/>
    <property type="match status" value="1"/>
</dbReference>
<evidence type="ECO:0000256" key="5">
    <source>
        <dbReference type="ARBA" id="ARBA00040665"/>
    </source>
</evidence>
<accession>A0ABQ8UUD7</accession>
<dbReference type="SUPFAM" id="SSF48452">
    <property type="entry name" value="TPR-like"/>
    <property type="match status" value="1"/>
</dbReference>
<dbReference type="GO" id="GO:0016787">
    <property type="term" value="F:hydrolase activity"/>
    <property type="evidence" value="ECO:0007669"/>
    <property type="project" value="UniProtKB-KW"/>
</dbReference>
<dbReference type="Pfam" id="PF08840">
    <property type="entry name" value="BAAT_C"/>
    <property type="match status" value="1"/>
</dbReference>
<dbReference type="InterPro" id="IPR019734">
    <property type="entry name" value="TPR_rpt"/>
</dbReference>
<feature type="compositionally biased region" description="Pro residues" evidence="6">
    <location>
        <begin position="1156"/>
        <end position="1169"/>
    </location>
</feature>
<evidence type="ECO:0000313" key="9">
    <source>
        <dbReference type="EMBL" id="KAJ4461357.1"/>
    </source>
</evidence>
<feature type="region of interest" description="Disordered" evidence="6">
    <location>
        <begin position="772"/>
        <end position="850"/>
    </location>
</feature>
<feature type="region of interest" description="Disordered" evidence="6">
    <location>
        <begin position="1407"/>
        <end position="1426"/>
    </location>
</feature>
<feature type="compositionally biased region" description="Low complexity" evidence="6">
    <location>
        <begin position="1127"/>
        <end position="1146"/>
    </location>
</feature>
<dbReference type="InterPro" id="IPR014940">
    <property type="entry name" value="BAAT_C"/>
</dbReference>
<dbReference type="InterPro" id="IPR042490">
    <property type="entry name" value="Thio_Ohase/BAAT_N"/>
</dbReference>
<feature type="compositionally biased region" description="Basic and acidic residues" evidence="6">
    <location>
        <begin position="1416"/>
        <end position="1426"/>
    </location>
</feature>
<dbReference type="Proteomes" id="UP001141327">
    <property type="component" value="Unassembled WGS sequence"/>
</dbReference>
<evidence type="ECO:0000313" key="10">
    <source>
        <dbReference type="Proteomes" id="UP001141327"/>
    </source>
</evidence>
<feature type="compositionally biased region" description="Polar residues" evidence="6">
    <location>
        <begin position="793"/>
        <end position="807"/>
    </location>
</feature>
<dbReference type="Gene3D" id="2.60.40.2240">
    <property type="entry name" value="Acyl-CoA thioester hydrolase/BAAT N-terminal domain"/>
    <property type="match status" value="1"/>
</dbReference>
<keyword evidence="3" id="KW-0677">Repeat</keyword>
<keyword evidence="4" id="KW-0802">TPR repeat</keyword>
<dbReference type="Pfam" id="PF13176">
    <property type="entry name" value="TPR_7"/>
    <property type="match status" value="2"/>
</dbReference>
<evidence type="ECO:0000259" key="8">
    <source>
        <dbReference type="Pfam" id="PF08840"/>
    </source>
</evidence>
<feature type="compositionally biased region" description="Low complexity" evidence="6">
    <location>
        <begin position="828"/>
        <end position="846"/>
    </location>
</feature>
<feature type="region of interest" description="Disordered" evidence="6">
    <location>
        <begin position="1363"/>
        <end position="1382"/>
    </location>
</feature>
<feature type="domain" description="BAAT/Acyl-CoA thioester hydrolase C-terminal" evidence="8">
    <location>
        <begin position="1223"/>
        <end position="1368"/>
    </location>
</feature>
<dbReference type="Pfam" id="PF04775">
    <property type="entry name" value="Bile_Hydr_Trans"/>
    <property type="match status" value="1"/>
</dbReference>
<dbReference type="InterPro" id="IPR006862">
    <property type="entry name" value="Thio_Ohase/aa_AcTrfase"/>
</dbReference>
<feature type="compositionally biased region" description="Basic and acidic residues" evidence="6">
    <location>
        <begin position="1036"/>
        <end position="1051"/>
    </location>
</feature>
<evidence type="ECO:0000256" key="6">
    <source>
        <dbReference type="SAM" id="MobiDB-lite"/>
    </source>
</evidence>
<feature type="region of interest" description="Disordered" evidence="6">
    <location>
        <begin position="179"/>
        <end position="210"/>
    </location>
</feature>
<feature type="region of interest" description="Disordered" evidence="6">
    <location>
        <begin position="1114"/>
        <end position="1175"/>
    </location>
</feature>
<protein>
    <recommendedName>
        <fullName evidence="5">Tetratricopeptide repeat protein 29</fullName>
    </recommendedName>
</protein>
<evidence type="ECO:0000256" key="3">
    <source>
        <dbReference type="ARBA" id="ARBA00022737"/>
    </source>
</evidence>
<dbReference type="Gene3D" id="3.40.50.1820">
    <property type="entry name" value="alpha/beta hydrolase"/>
    <property type="match status" value="1"/>
</dbReference>
<dbReference type="EMBL" id="JAPMOS010000008">
    <property type="protein sequence ID" value="KAJ4461357.1"/>
    <property type="molecule type" value="Genomic_DNA"/>
</dbReference>
<gene>
    <name evidence="9" type="ORF">PAPYR_2413</name>
</gene>
<organism evidence="9 10">
    <name type="scientific">Paratrimastix pyriformis</name>
    <dbReference type="NCBI Taxonomy" id="342808"/>
    <lineage>
        <taxon>Eukaryota</taxon>
        <taxon>Metamonada</taxon>
        <taxon>Preaxostyla</taxon>
        <taxon>Paratrimastigidae</taxon>
        <taxon>Paratrimastix</taxon>
    </lineage>
</organism>
<name>A0ABQ8UUD7_9EUKA</name>
<keyword evidence="2" id="KW-0963">Cytoplasm</keyword>
<dbReference type="PANTHER" id="PTHR46630">
    <property type="entry name" value="TETRATRICOPEPTIDE REPEAT PROTEIN 29"/>
    <property type="match status" value="1"/>
</dbReference>
<feature type="region of interest" description="Disordered" evidence="6">
    <location>
        <begin position="989"/>
        <end position="1086"/>
    </location>
</feature>
<evidence type="ECO:0000256" key="2">
    <source>
        <dbReference type="ARBA" id="ARBA00022490"/>
    </source>
</evidence>
<comment type="subcellular location">
    <subcellularLocation>
        <location evidence="1">Cytoplasm</location>
    </subcellularLocation>
</comment>
<evidence type="ECO:0000256" key="4">
    <source>
        <dbReference type="ARBA" id="ARBA00022803"/>
    </source>
</evidence>
<dbReference type="SMART" id="SM00028">
    <property type="entry name" value="TPR"/>
    <property type="match status" value="4"/>
</dbReference>
<feature type="region of interest" description="Disordered" evidence="6">
    <location>
        <begin position="908"/>
        <end position="930"/>
    </location>
</feature>
<evidence type="ECO:0000256" key="1">
    <source>
        <dbReference type="ARBA" id="ARBA00004496"/>
    </source>
</evidence>
<keyword evidence="10" id="KW-1185">Reference proteome</keyword>
<feature type="compositionally biased region" description="Polar residues" evidence="6">
    <location>
        <begin position="1020"/>
        <end position="1032"/>
    </location>
</feature>
<keyword evidence="9" id="KW-0378">Hydrolase</keyword>
<sequence>MQRLPQQKGHKTSVLPPLPTLPMMQSDTVNVINNFTPRHNLCLEILIRGCVESFVEFFNLTKEVDRMDSAAEKLVSEKTGTVPLEEQMNQALFENLEFLKEQLCEAEMATRQGRLDDVFVANRNIAQFFEGCNNYVNAIRFHTKCHQTAQQSGNMTHQVEVSLSIGAAYEQYELQQASSLSSLSPEGHDEIDLDGAGAAPSSKAPTQSPTQSRLLHLLEQAMHFYEEHLHRAQVAQSPDGVVMNGRVCLVRIYEAMASMLEALNPPEPLTAAEEARLQAEAGPAGLPSSTAARGALPKIVEYLQKCQQAAHHNRATAPQEGSSWPPLARLCVSGAHAGATGVPFNVHAHLCDAALALHRLGLCYEQLGDLHQSIECQKQYLQMCIASRDEAGAGVACQSLAKAHQALGDYPNAIKYLQTHLTLSSHPAEAKEGPSVPGEGDASPAAVVDVADAAAARVEKDESDMADMDGIHAAQVREACSSLGAILHRQGQYGEAVRCFEHNFDISRTQAQRMAEASEKRRMLVALAATSSTPLVGVLASLRQGAAKADAPALAGTSRNLAASFAAVVPSPHRLPSHSHTPHTAAIIDKARVNLGIAKANRSLAAFMAAVQRGDAPAAGTARALAAAPEEDSGAPAKPGPLGLLASLMKSDEARGPIPRSRVRAKKGGPRLDILPLGAAGPAGTMMDTPVVLRLCDLDPAVQVTLRTSFADDDNRLWRSTARFITDGKGCVNLSTAAPLGEDSTYRGGDPMGIFWSMVPADGHAAAVHTLQLPSPGASRPPTAPDGLADPQQPATQRSQLSTQRSGALTGRRSGSPGPATETSLSDVPEGGEPEGVGVPAEGAEPSPGHPKTLLRALCALQPLRVQVEVEVARAVVAQCTLLRHWVISPALLHQQWVTHLKAIQADQPAGRSEAGSPAPALPPLPGGMIPAAQQPAASAAAAAAAAAALTNVPVPLQAVEQYDLPPAAIGAPIWARVFLPAAPPAPLAVPPCPEDEPEPSGGEETERPRASRAALSSAHNSTRSARNSVTARSGRRSERSDNESDEERPAPRGRSPTTTERGRSARARSGRSSRSQGPRDNPEGAPLVLVLAAGGSGSCRDGGFAWAVHVAGGRPARDPRQPGDVQPQPRAPEAAEAAPEASPRLEPTDPADPVTAPPPTAAAPPAAPGTPLAPNADGVAPYRFALPAKLQMVALEGVHAVLSYLKRTAPYEERINFCGPDRGVAVVGISRGAEAALLLAGMYPQEIRRVVAIVPPCVVFEAPTRTSPAPAEATSPWTRRDEEVPFLPVRFADVYFQSPDPYAIPHSAYYEDTLKQASPDDLDQAAIRVEQINGPLLLISAGADQEWPSKEMAAQLVRRLEKTATRRTRAGASASSGRRHRGPALSWQHHCLERCGHDICPPNMPANTSAPSVQHPEDRAGHAQGEREAWRLVGEFLGLRY</sequence>